<evidence type="ECO:0000256" key="3">
    <source>
        <dbReference type="ARBA" id="ARBA00022448"/>
    </source>
</evidence>
<keyword evidence="3" id="KW-0813">Transport</keyword>
<comment type="caution">
    <text evidence="8">The sequence shown here is derived from an EMBL/GenBank/DDBJ whole genome shotgun (WGS) entry which is preliminary data.</text>
</comment>
<dbReference type="PANTHER" id="PTHR10332">
    <property type="entry name" value="EQUILIBRATIVE NUCLEOSIDE TRANSPORTER"/>
    <property type="match status" value="1"/>
</dbReference>
<evidence type="ECO:0000256" key="7">
    <source>
        <dbReference type="SAM" id="Phobius"/>
    </source>
</evidence>
<dbReference type="PANTHER" id="PTHR10332:SF10">
    <property type="entry name" value="EQUILIBRATIVE NUCLEOSIDE TRANSPORTER 4"/>
    <property type="match status" value="1"/>
</dbReference>
<feature type="transmembrane region" description="Helical" evidence="7">
    <location>
        <begin position="28"/>
        <end position="46"/>
    </location>
</feature>
<sequence>MFNTFDFFGRVIPGFFSTSNKTLQRGTVIASLIRFVFFPLFLLCNVKGTELPITFNSDFYPIFFMMLFALTNGATSSFAMMLGPQLVPANEQELTGTVMIFFLSAGLMAGSAISFICLRVGTGEW</sequence>
<feature type="transmembrane region" description="Helical" evidence="7">
    <location>
        <begin position="58"/>
        <end position="82"/>
    </location>
</feature>
<evidence type="ECO:0008006" key="10">
    <source>
        <dbReference type="Google" id="ProtNLM"/>
    </source>
</evidence>
<dbReference type="GO" id="GO:0005886">
    <property type="term" value="C:plasma membrane"/>
    <property type="evidence" value="ECO:0007669"/>
    <property type="project" value="TreeGrafter"/>
</dbReference>
<proteinExistence type="inferred from homology"/>
<comment type="subcellular location">
    <subcellularLocation>
        <location evidence="1">Membrane</location>
        <topology evidence="1">Multi-pass membrane protein</topology>
    </subcellularLocation>
</comment>
<dbReference type="InterPro" id="IPR002259">
    <property type="entry name" value="Eqnu_transpt"/>
</dbReference>
<comment type="similarity">
    <text evidence="2">Belongs to the SLC29A/ENT transporter (TC 2.A.57) family.</text>
</comment>
<evidence type="ECO:0000313" key="8">
    <source>
        <dbReference type="EMBL" id="GMH49051.1"/>
    </source>
</evidence>
<evidence type="ECO:0000256" key="4">
    <source>
        <dbReference type="ARBA" id="ARBA00022692"/>
    </source>
</evidence>
<dbReference type="Proteomes" id="UP001162640">
    <property type="component" value="Unassembled WGS sequence"/>
</dbReference>
<evidence type="ECO:0000256" key="2">
    <source>
        <dbReference type="ARBA" id="ARBA00007965"/>
    </source>
</evidence>
<keyword evidence="6 7" id="KW-0472">Membrane</keyword>
<feature type="transmembrane region" description="Helical" evidence="7">
    <location>
        <begin position="94"/>
        <end position="118"/>
    </location>
</feature>
<keyword evidence="5 7" id="KW-1133">Transmembrane helix</keyword>
<accession>A0A9W6ZB69</accession>
<evidence type="ECO:0000256" key="1">
    <source>
        <dbReference type="ARBA" id="ARBA00004141"/>
    </source>
</evidence>
<evidence type="ECO:0000256" key="6">
    <source>
        <dbReference type="ARBA" id="ARBA00023136"/>
    </source>
</evidence>
<dbReference type="EMBL" id="BLQM01000007">
    <property type="protein sequence ID" value="GMH49051.1"/>
    <property type="molecule type" value="Genomic_DNA"/>
</dbReference>
<evidence type="ECO:0000256" key="5">
    <source>
        <dbReference type="ARBA" id="ARBA00022989"/>
    </source>
</evidence>
<gene>
    <name evidence="8" type="ORF">TL16_g00432</name>
</gene>
<dbReference type="Pfam" id="PF01733">
    <property type="entry name" value="Nucleoside_tran"/>
    <property type="match status" value="1"/>
</dbReference>
<organism evidence="8 9">
    <name type="scientific">Triparma laevis f. inornata</name>
    <dbReference type="NCBI Taxonomy" id="1714386"/>
    <lineage>
        <taxon>Eukaryota</taxon>
        <taxon>Sar</taxon>
        <taxon>Stramenopiles</taxon>
        <taxon>Ochrophyta</taxon>
        <taxon>Bolidophyceae</taxon>
        <taxon>Parmales</taxon>
        <taxon>Triparmaceae</taxon>
        <taxon>Triparma</taxon>
    </lineage>
</organism>
<dbReference type="GO" id="GO:0005337">
    <property type="term" value="F:nucleoside transmembrane transporter activity"/>
    <property type="evidence" value="ECO:0007669"/>
    <property type="project" value="InterPro"/>
</dbReference>
<name>A0A9W6ZB69_9STRA</name>
<reference evidence="9" key="1">
    <citation type="journal article" date="2023" name="Commun. Biol.">
        <title>Genome analysis of Parmales, the sister group of diatoms, reveals the evolutionary specialization of diatoms from phago-mixotrophs to photoautotrophs.</title>
        <authorList>
            <person name="Ban H."/>
            <person name="Sato S."/>
            <person name="Yoshikawa S."/>
            <person name="Yamada K."/>
            <person name="Nakamura Y."/>
            <person name="Ichinomiya M."/>
            <person name="Sato N."/>
            <person name="Blanc-Mathieu R."/>
            <person name="Endo H."/>
            <person name="Kuwata A."/>
            <person name="Ogata H."/>
        </authorList>
    </citation>
    <scope>NUCLEOTIDE SEQUENCE [LARGE SCALE GENOMIC DNA]</scope>
</reference>
<protein>
    <recommendedName>
        <fullName evidence="10">Equilibrative nucleoside transporter</fullName>
    </recommendedName>
</protein>
<evidence type="ECO:0000313" key="9">
    <source>
        <dbReference type="Proteomes" id="UP001162640"/>
    </source>
</evidence>
<dbReference type="PRINTS" id="PR01130">
    <property type="entry name" value="DERENTRNSPRT"/>
</dbReference>
<dbReference type="AlphaFoldDB" id="A0A9W6ZB69"/>
<keyword evidence="4 7" id="KW-0812">Transmembrane</keyword>